<proteinExistence type="predicted"/>
<evidence type="ECO:0000313" key="2">
    <source>
        <dbReference type="Proteomes" id="UP000184226"/>
    </source>
</evidence>
<gene>
    <name evidence="1" type="ORF">SAMN04488135_1221</name>
</gene>
<organism evidence="1 2">
    <name type="scientific">Pollutimonas bauzanensis</name>
    <dbReference type="NCBI Taxonomy" id="658167"/>
    <lineage>
        <taxon>Bacteria</taxon>
        <taxon>Pseudomonadati</taxon>
        <taxon>Pseudomonadota</taxon>
        <taxon>Betaproteobacteria</taxon>
        <taxon>Burkholderiales</taxon>
        <taxon>Alcaligenaceae</taxon>
        <taxon>Pollutimonas</taxon>
    </lineage>
</organism>
<dbReference type="AlphaFoldDB" id="A0A1M6AEG1"/>
<name>A0A1M6AEG1_9BURK</name>
<dbReference type="EMBL" id="FQXE01000022">
    <property type="protein sequence ID" value="SHI34802.1"/>
    <property type="molecule type" value="Genomic_DNA"/>
</dbReference>
<keyword evidence="2" id="KW-1185">Reference proteome</keyword>
<reference evidence="1 2" key="1">
    <citation type="submission" date="2016-11" db="EMBL/GenBank/DDBJ databases">
        <authorList>
            <person name="Jaros S."/>
            <person name="Januszkiewicz K."/>
            <person name="Wedrychowicz H."/>
        </authorList>
    </citation>
    <scope>NUCLEOTIDE SEQUENCE [LARGE SCALE GENOMIC DNA]</scope>
    <source>
        <strain evidence="1 2">CGMCC 1.10190</strain>
    </source>
</reference>
<evidence type="ECO:0000313" key="1">
    <source>
        <dbReference type="EMBL" id="SHI34802.1"/>
    </source>
</evidence>
<accession>A0A1M6AEG1</accession>
<sequence>MLFLTRRRGRVWVMLFLIRRRGRVWVILFLIRRRGRVWVMLFLTRRRGRVWVMLFLIRRRGRVWVMLFLIRRRGRVWVILFLIRRRGRVWVMLFLTRRRGRVWVGLNIAAVPGFARDCPRSRPVSGRPRTRGTDSPRLSVSVSLRQARACLPETGRLRGLLNISPNPYPPTAPGYWVYWTGAGIGLGDRVCRTAARIGPGIGCVG</sequence>
<dbReference type="Proteomes" id="UP000184226">
    <property type="component" value="Unassembled WGS sequence"/>
</dbReference>
<protein>
    <submittedName>
        <fullName evidence="1">Uncharacterized protein</fullName>
    </submittedName>
</protein>